<dbReference type="Pfam" id="PF13920">
    <property type="entry name" value="zf-C3HC4_3"/>
    <property type="match status" value="1"/>
</dbReference>
<evidence type="ECO:0000259" key="4">
    <source>
        <dbReference type="PROSITE" id="PS50089"/>
    </source>
</evidence>
<dbReference type="SMART" id="SM00184">
    <property type="entry name" value="RING"/>
    <property type="match status" value="1"/>
</dbReference>
<dbReference type="Proteomes" id="UP001642484">
    <property type="component" value="Unassembled WGS sequence"/>
</dbReference>
<keyword evidence="2" id="KW-0175">Coiled coil</keyword>
<accession>A0ABP0S569</accession>
<gene>
    <name evidence="5" type="ORF">CCMP2556_LOCUS50162</name>
</gene>
<dbReference type="PANTHER" id="PTHR12109">
    <property type="entry name" value="RING FINGER PROTEIN 141-RELATED"/>
    <property type="match status" value="1"/>
</dbReference>
<organism evidence="5 6">
    <name type="scientific">Durusdinium trenchii</name>
    <dbReference type="NCBI Taxonomy" id="1381693"/>
    <lineage>
        <taxon>Eukaryota</taxon>
        <taxon>Sar</taxon>
        <taxon>Alveolata</taxon>
        <taxon>Dinophyceae</taxon>
        <taxon>Suessiales</taxon>
        <taxon>Symbiodiniaceae</taxon>
        <taxon>Durusdinium</taxon>
    </lineage>
</organism>
<proteinExistence type="predicted"/>
<dbReference type="InterPro" id="IPR001841">
    <property type="entry name" value="Znf_RING"/>
</dbReference>
<sequence length="381" mass="42138">MSESSEPCQRFESNIFRRERCKHCGKQWHMHPDAAFEASQLAHFQAQVNRVSAAPPTAKSKAKARATGAPEWLYEGEDVKENSSGSEDAFRMFAGQELDAFTRSSSTTSAVKIVNLVDFEECNVASPRTSEASSASSLVASTPRPVEGPAVPAGAAAPGFTMPMRSKNDVLLEEIQFLRQMLADANEEKRIQVAIIRDEVVEKQRLIDELRRQTFTAEARLQAMPGLEVGRIESLEADLELATAQVASLHERCRELESAGQLHEAESLRLKGKLDFWEVPDSSLADVKSEPAVLGWESALREACQSSLQRLADRRVALRVASYKEVAVCKICYDRTASCALLPCRHHAFCSPCAERVEQSREQACPICRTVVTGRFETYSG</sequence>
<name>A0ABP0S569_9DINO</name>
<keyword evidence="1" id="KW-0862">Zinc</keyword>
<feature type="coiled-coil region" evidence="2">
    <location>
        <begin position="168"/>
        <end position="259"/>
    </location>
</feature>
<evidence type="ECO:0000313" key="5">
    <source>
        <dbReference type="EMBL" id="CAK9107500.1"/>
    </source>
</evidence>
<protein>
    <recommendedName>
        <fullName evidence="4">RING-type domain-containing protein</fullName>
    </recommendedName>
</protein>
<evidence type="ECO:0000256" key="2">
    <source>
        <dbReference type="SAM" id="Coils"/>
    </source>
</evidence>
<dbReference type="Gene3D" id="3.30.40.10">
    <property type="entry name" value="Zinc/RING finger domain, C3HC4 (zinc finger)"/>
    <property type="match status" value="1"/>
</dbReference>
<comment type="caution">
    <text evidence="5">The sequence shown here is derived from an EMBL/GenBank/DDBJ whole genome shotgun (WGS) entry which is preliminary data.</text>
</comment>
<dbReference type="PROSITE" id="PS50089">
    <property type="entry name" value="ZF_RING_2"/>
    <property type="match status" value="1"/>
</dbReference>
<reference evidence="5 6" key="1">
    <citation type="submission" date="2024-02" db="EMBL/GenBank/DDBJ databases">
        <authorList>
            <person name="Chen Y."/>
            <person name="Shah S."/>
            <person name="Dougan E. K."/>
            <person name="Thang M."/>
            <person name="Chan C."/>
        </authorList>
    </citation>
    <scope>NUCLEOTIDE SEQUENCE [LARGE SCALE GENOMIC DNA]</scope>
</reference>
<evidence type="ECO:0000256" key="1">
    <source>
        <dbReference type="PROSITE-ProRule" id="PRU00175"/>
    </source>
</evidence>
<dbReference type="EMBL" id="CAXAMN010026995">
    <property type="protein sequence ID" value="CAK9107500.1"/>
    <property type="molecule type" value="Genomic_DNA"/>
</dbReference>
<dbReference type="SUPFAM" id="SSF57850">
    <property type="entry name" value="RING/U-box"/>
    <property type="match status" value="1"/>
</dbReference>
<feature type="region of interest" description="Disordered" evidence="3">
    <location>
        <begin position="130"/>
        <end position="151"/>
    </location>
</feature>
<feature type="compositionally biased region" description="Low complexity" evidence="3">
    <location>
        <begin position="52"/>
        <end position="69"/>
    </location>
</feature>
<keyword evidence="1" id="KW-0479">Metal-binding</keyword>
<feature type="region of interest" description="Disordered" evidence="3">
    <location>
        <begin position="52"/>
        <end position="80"/>
    </location>
</feature>
<evidence type="ECO:0000313" key="6">
    <source>
        <dbReference type="Proteomes" id="UP001642484"/>
    </source>
</evidence>
<dbReference type="InterPro" id="IPR013083">
    <property type="entry name" value="Znf_RING/FYVE/PHD"/>
</dbReference>
<evidence type="ECO:0000256" key="3">
    <source>
        <dbReference type="SAM" id="MobiDB-lite"/>
    </source>
</evidence>
<dbReference type="PANTHER" id="PTHR12109:SF5">
    <property type="entry name" value="RING-TYPE DOMAIN-CONTAINING PROTEIN"/>
    <property type="match status" value="1"/>
</dbReference>
<feature type="domain" description="RING-type" evidence="4">
    <location>
        <begin position="329"/>
        <end position="369"/>
    </location>
</feature>
<keyword evidence="6" id="KW-1185">Reference proteome</keyword>
<keyword evidence="1" id="KW-0863">Zinc-finger</keyword>
<dbReference type="InterPro" id="IPR047126">
    <property type="entry name" value="RNF141-like"/>
</dbReference>